<keyword evidence="9" id="KW-1185">Reference proteome</keyword>
<evidence type="ECO:0000256" key="5">
    <source>
        <dbReference type="ARBA" id="ARBA00022989"/>
    </source>
</evidence>
<evidence type="ECO:0000313" key="9">
    <source>
        <dbReference type="Proteomes" id="UP000463051"/>
    </source>
</evidence>
<evidence type="ECO:0000256" key="1">
    <source>
        <dbReference type="ARBA" id="ARBA00004651"/>
    </source>
</evidence>
<evidence type="ECO:0000256" key="6">
    <source>
        <dbReference type="ARBA" id="ARBA00023136"/>
    </source>
</evidence>
<gene>
    <name evidence="8" type="ORF">GJB61_04180</name>
</gene>
<evidence type="ECO:0000256" key="4">
    <source>
        <dbReference type="ARBA" id="ARBA00022692"/>
    </source>
</evidence>
<dbReference type="GO" id="GO:0015109">
    <property type="term" value="F:chromate transmembrane transporter activity"/>
    <property type="evidence" value="ECO:0007669"/>
    <property type="project" value="InterPro"/>
</dbReference>
<dbReference type="Proteomes" id="UP000463051">
    <property type="component" value="Unassembled WGS sequence"/>
</dbReference>
<keyword evidence="5 7" id="KW-1133">Transmembrane helix</keyword>
<dbReference type="InterPro" id="IPR003370">
    <property type="entry name" value="Chromate_transpt"/>
</dbReference>
<keyword evidence="3" id="KW-1003">Cell membrane</keyword>
<evidence type="ECO:0000313" key="8">
    <source>
        <dbReference type="EMBL" id="MRN52190.1"/>
    </source>
</evidence>
<dbReference type="Pfam" id="PF02417">
    <property type="entry name" value="Chromate_transp"/>
    <property type="match status" value="1"/>
</dbReference>
<dbReference type="RefSeq" id="WP_154117167.1">
    <property type="nucleotide sequence ID" value="NZ_WJXB01000001.1"/>
</dbReference>
<proteinExistence type="inferred from homology"/>
<sequence>MLLWQLFISFMKIGILSFGGGYAVISMIQYEVYRYSWLTPEEFQRIVSLSGMSPGSIATNTATLIGYNTAGLSGAIAATSGIILPSLIVVILIAAFFYKIHSNPWVKASFYGLRPIITALILYAAIHFGFSNPADSILHWTSIATLLISAAAFLLIVKYKVHPLMIIIGSACVGIILF</sequence>
<dbReference type="AlphaFoldDB" id="A0A7X2H294"/>
<keyword evidence="4 7" id="KW-0812">Transmembrane</keyword>
<dbReference type="PANTHER" id="PTHR43663:SF1">
    <property type="entry name" value="CHROMATE TRANSPORTER"/>
    <property type="match status" value="1"/>
</dbReference>
<evidence type="ECO:0000256" key="2">
    <source>
        <dbReference type="ARBA" id="ARBA00005262"/>
    </source>
</evidence>
<accession>A0A7X2H294</accession>
<feature type="transmembrane region" description="Helical" evidence="7">
    <location>
        <begin position="110"/>
        <end position="131"/>
    </location>
</feature>
<reference evidence="8 9" key="1">
    <citation type="submission" date="2019-11" db="EMBL/GenBank/DDBJ databases">
        <title>Paenibacillus monticola sp. nov., a novel PGPR strain isolated from mountain sample in China.</title>
        <authorList>
            <person name="Zhao Q."/>
            <person name="Li H.-P."/>
            <person name="Zhang J.-L."/>
        </authorList>
    </citation>
    <scope>NUCLEOTIDE SEQUENCE [LARGE SCALE GENOMIC DNA]</scope>
    <source>
        <strain evidence="8 9">LC-T2</strain>
    </source>
</reference>
<dbReference type="InterPro" id="IPR052518">
    <property type="entry name" value="CHR_Transporter"/>
</dbReference>
<organism evidence="8 9">
    <name type="scientific">Paenibacillus monticola</name>
    <dbReference type="NCBI Taxonomy" id="2666075"/>
    <lineage>
        <taxon>Bacteria</taxon>
        <taxon>Bacillati</taxon>
        <taxon>Bacillota</taxon>
        <taxon>Bacilli</taxon>
        <taxon>Bacillales</taxon>
        <taxon>Paenibacillaceae</taxon>
        <taxon>Paenibacillus</taxon>
    </lineage>
</organism>
<feature type="transmembrane region" description="Helical" evidence="7">
    <location>
        <begin position="137"/>
        <end position="157"/>
    </location>
</feature>
<comment type="caution">
    <text evidence="8">The sequence shown here is derived from an EMBL/GenBank/DDBJ whole genome shotgun (WGS) entry which is preliminary data.</text>
</comment>
<protein>
    <submittedName>
        <fullName evidence="8">Chromate transporter</fullName>
    </submittedName>
</protein>
<feature type="transmembrane region" description="Helical" evidence="7">
    <location>
        <begin position="73"/>
        <end position="98"/>
    </location>
</feature>
<evidence type="ECO:0000256" key="3">
    <source>
        <dbReference type="ARBA" id="ARBA00022475"/>
    </source>
</evidence>
<comment type="similarity">
    <text evidence="2">Belongs to the chromate ion transporter (CHR) (TC 2.A.51) family.</text>
</comment>
<comment type="subcellular location">
    <subcellularLocation>
        <location evidence="1">Cell membrane</location>
        <topology evidence="1">Multi-pass membrane protein</topology>
    </subcellularLocation>
</comment>
<dbReference type="PANTHER" id="PTHR43663">
    <property type="entry name" value="CHROMATE TRANSPORT PROTEIN-RELATED"/>
    <property type="match status" value="1"/>
</dbReference>
<keyword evidence="6 7" id="KW-0472">Membrane</keyword>
<feature type="transmembrane region" description="Helical" evidence="7">
    <location>
        <begin position="6"/>
        <end position="25"/>
    </location>
</feature>
<dbReference type="GO" id="GO:0005886">
    <property type="term" value="C:plasma membrane"/>
    <property type="evidence" value="ECO:0007669"/>
    <property type="project" value="UniProtKB-SubCell"/>
</dbReference>
<dbReference type="EMBL" id="WJXB01000001">
    <property type="protein sequence ID" value="MRN52190.1"/>
    <property type="molecule type" value="Genomic_DNA"/>
</dbReference>
<evidence type="ECO:0000256" key="7">
    <source>
        <dbReference type="SAM" id="Phobius"/>
    </source>
</evidence>
<name>A0A7X2H294_9BACL</name>